<evidence type="ECO:0000313" key="3">
    <source>
        <dbReference type="Proteomes" id="UP000078390"/>
    </source>
</evidence>
<dbReference type="AlphaFoldDB" id="A0A179D6X0"/>
<dbReference type="Proteomes" id="UP000078390">
    <property type="component" value="Unassembled WGS sequence"/>
</dbReference>
<gene>
    <name evidence="2" type="ORF">TDIS_0844</name>
    <name evidence="1" type="ORF">TDIS_2155</name>
</gene>
<dbReference type="EMBL" id="LWLG01000050">
    <property type="protein sequence ID" value="OAQ19752.1"/>
    <property type="molecule type" value="Genomic_DNA"/>
</dbReference>
<accession>A0A179D6X0</accession>
<organism evidence="2 3">
    <name type="scientific">Thermosulfurimonas dismutans</name>
    <dbReference type="NCBI Taxonomy" id="999894"/>
    <lineage>
        <taxon>Bacteria</taxon>
        <taxon>Pseudomonadati</taxon>
        <taxon>Thermodesulfobacteriota</taxon>
        <taxon>Thermodesulfobacteria</taxon>
        <taxon>Thermodesulfobacteriales</taxon>
        <taxon>Thermodesulfobacteriaceae</taxon>
        <taxon>Thermosulfurimonas</taxon>
    </lineage>
</organism>
<comment type="caution">
    <text evidence="2">The sequence shown here is derived from an EMBL/GenBank/DDBJ whole genome shotgun (WGS) entry which is preliminary data.</text>
</comment>
<evidence type="ECO:0000313" key="1">
    <source>
        <dbReference type="EMBL" id="OAQ19752.1"/>
    </source>
</evidence>
<keyword evidence="3" id="KW-1185">Reference proteome</keyword>
<reference evidence="2 3" key="1">
    <citation type="submission" date="2016-04" db="EMBL/GenBank/DDBJ databases">
        <title>Genome analysis of Thermosulfurimonas dismutans, the first thermophilic sulfur-disproportionating bacterium of the phylum Thermodesulfobacteria.</title>
        <authorList>
            <person name="Mardanov A.V."/>
            <person name="Beletsky A.V."/>
            <person name="Kadnikov V.V."/>
            <person name="Slobodkin A.I."/>
            <person name="Ravin N.V."/>
        </authorList>
    </citation>
    <scope>NUCLEOTIDE SEQUENCE [LARGE SCALE GENOMIC DNA]</scope>
    <source>
        <strain evidence="2 3">S95</strain>
    </source>
</reference>
<proteinExistence type="predicted"/>
<evidence type="ECO:0000313" key="2">
    <source>
        <dbReference type="EMBL" id="OAQ21192.1"/>
    </source>
</evidence>
<dbReference type="EMBL" id="LWLG01000003">
    <property type="protein sequence ID" value="OAQ21192.1"/>
    <property type="molecule type" value="Genomic_DNA"/>
</dbReference>
<protein>
    <submittedName>
        <fullName evidence="2">Uncharacterized protein</fullName>
    </submittedName>
</protein>
<name>A0A179D6X0_9BACT</name>
<sequence length="44" mass="5150">MKILFLIEAPCKKGKDLSLAKRQIYNLREKLHLREIGLPTTKEI</sequence>